<evidence type="ECO:0000256" key="9">
    <source>
        <dbReference type="PROSITE-ProRule" id="PRU01356"/>
    </source>
</evidence>
<feature type="chain" id="PRO_5041346376" description="CFEM domain-containing protein" evidence="11">
    <location>
        <begin position="20"/>
        <end position="182"/>
    </location>
</feature>
<evidence type="ECO:0000256" key="5">
    <source>
        <dbReference type="ARBA" id="ARBA00022622"/>
    </source>
</evidence>
<evidence type="ECO:0000313" key="14">
    <source>
        <dbReference type="Proteomes" id="UP001172102"/>
    </source>
</evidence>
<dbReference type="EMBL" id="JAUKUA010000001">
    <property type="protein sequence ID" value="KAK0731125.1"/>
    <property type="molecule type" value="Genomic_DNA"/>
</dbReference>
<dbReference type="Pfam" id="PF05730">
    <property type="entry name" value="CFEM"/>
    <property type="match status" value="1"/>
</dbReference>
<organism evidence="13 14">
    <name type="scientific">Lasiosphaeris hirsuta</name>
    <dbReference type="NCBI Taxonomy" id="260670"/>
    <lineage>
        <taxon>Eukaryota</taxon>
        <taxon>Fungi</taxon>
        <taxon>Dikarya</taxon>
        <taxon>Ascomycota</taxon>
        <taxon>Pezizomycotina</taxon>
        <taxon>Sordariomycetes</taxon>
        <taxon>Sordariomycetidae</taxon>
        <taxon>Sordariales</taxon>
        <taxon>Lasiosphaeriaceae</taxon>
        <taxon>Lasiosphaeris</taxon>
    </lineage>
</organism>
<feature type="domain" description="CFEM" evidence="12">
    <location>
        <begin position="10"/>
        <end position="122"/>
    </location>
</feature>
<dbReference type="Proteomes" id="UP001172102">
    <property type="component" value="Unassembled WGS sequence"/>
</dbReference>
<keyword evidence="9" id="KW-0349">Heme</keyword>
<feature type="binding site" description="axial binding residue" evidence="9">
    <location>
        <position position="56"/>
    </location>
    <ligand>
        <name>heme</name>
        <dbReference type="ChEBI" id="CHEBI:30413"/>
    </ligand>
    <ligandPart>
        <name>Fe</name>
        <dbReference type="ChEBI" id="CHEBI:18248"/>
    </ligandPart>
</feature>
<dbReference type="GO" id="GO:0046872">
    <property type="term" value="F:metal ion binding"/>
    <property type="evidence" value="ECO:0007669"/>
    <property type="project" value="UniProtKB-UniRule"/>
</dbReference>
<keyword evidence="7 9" id="KW-1015">Disulfide bond</keyword>
<accession>A0AA40BBF3</accession>
<dbReference type="SMART" id="SM00747">
    <property type="entry name" value="CFEM"/>
    <property type="match status" value="1"/>
</dbReference>
<evidence type="ECO:0000256" key="6">
    <source>
        <dbReference type="ARBA" id="ARBA00022729"/>
    </source>
</evidence>
<keyword evidence="6 11" id="KW-0732">Signal</keyword>
<comment type="caution">
    <text evidence="13">The sequence shown here is derived from an EMBL/GenBank/DDBJ whole genome shotgun (WGS) entry which is preliminary data.</text>
</comment>
<keyword evidence="9" id="KW-0479">Metal-binding</keyword>
<comment type="caution">
    <text evidence="9">Lacks conserved residue(s) required for the propagation of feature annotation.</text>
</comment>
<feature type="region of interest" description="Disordered" evidence="10">
    <location>
        <begin position="131"/>
        <end position="151"/>
    </location>
</feature>
<evidence type="ECO:0000313" key="13">
    <source>
        <dbReference type="EMBL" id="KAK0731125.1"/>
    </source>
</evidence>
<feature type="disulfide bond" evidence="9">
    <location>
        <begin position="52"/>
        <end position="59"/>
    </location>
</feature>
<dbReference type="InterPro" id="IPR008427">
    <property type="entry name" value="Extracellular_membr_CFEM_dom"/>
</dbReference>
<evidence type="ECO:0000256" key="7">
    <source>
        <dbReference type="ARBA" id="ARBA00023157"/>
    </source>
</evidence>
<name>A0AA40BBF3_9PEZI</name>
<reference evidence="13" key="1">
    <citation type="submission" date="2023-06" db="EMBL/GenBank/DDBJ databases">
        <title>Genome-scale phylogeny and comparative genomics of the fungal order Sordariales.</title>
        <authorList>
            <consortium name="Lawrence Berkeley National Laboratory"/>
            <person name="Hensen N."/>
            <person name="Bonometti L."/>
            <person name="Westerberg I."/>
            <person name="Brannstrom I.O."/>
            <person name="Guillou S."/>
            <person name="Cros-Aarteil S."/>
            <person name="Calhoun S."/>
            <person name="Haridas S."/>
            <person name="Kuo A."/>
            <person name="Mondo S."/>
            <person name="Pangilinan J."/>
            <person name="Riley R."/>
            <person name="Labutti K."/>
            <person name="Andreopoulos B."/>
            <person name="Lipzen A."/>
            <person name="Chen C."/>
            <person name="Yanf M."/>
            <person name="Daum C."/>
            <person name="Ng V."/>
            <person name="Clum A."/>
            <person name="Steindorff A."/>
            <person name="Ohm R."/>
            <person name="Martin F."/>
            <person name="Silar P."/>
            <person name="Natvig D."/>
            <person name="Lalanne C."/>
            <person name="Gautier V."/>
            <person name="Ament-Velasquez S.L."/>
            <person name="Kruys A."/>
            <person name="Hutchinson M.I."/>
            <person name="Powell A.J."/>
            <person name="Barry K."/>
            <person name="Miller A.N."/>
            <person name="Grigoriev I.V."/>
            <person name="Debuchy R."/>
            <person name="Gladieux P."/>
            <person name="Thoren M.H."/>
            <person name="Johannesson H."/>
        </authorList>
    </citation>
    <scope>NUCLEOTIDE SEQUENCE</scope>
    <source>
        <strain evidence="13">SMH4607-1</strain>
    </source>
</reference>
<keyword evidence="5" id="KW-0325">Glycoprotein</keyword>
<comment type="subcellular location">
    <subcellularLocation>
        <location evidence="1">Membrane</location>
        <topology evidence="1">Lipid-anchor</topology>
        <topology evidence="1">GPI-anchor</topology>
    </subcellularLocation>
    <subcellularLocation>
        <location evidence="2">Secreted</location>
    </subcellularLocation>
</comment>
<evidence type="ECO:0000256" key="10">
    <source>
        <dbReference type="SAM" id="MobiDB-lite"/>
    </source>
</evidence>
<keyword evidence="5" id="KW-0336">GPI-anchor</keyword>
<evidence type="ECO:0000256" key="2">
    <source>
        <dbReference type="ARBA" id="ARBA00004613"/>
    </source>
</evidence>
<keyword evidence="5" id="KW-0472">Membrane</keyword>
<keyword evidence="9" id="KW-0408">Iron</keyword>
<evidence type="ECO:0000256" key="3">
    <source>
        <dbReference type="ARBA" id="ARBA00010031"/>
    </source>
</evidence>
<dbReference type="PROSITE" id="PS52012">
    <property type="entry name" value="CFEM"/>
    <property type="match status" value="1"/>
</dbReference>
<evidence type="ECO:0000256" key="1">
    <source>
        <dbReference type="ARBA" id="ARBA00004589"/>
    </source>
</evidence>
<feature type="signal peptide" evidence="11">
    <location>
        <begin position="1"/>
        <end position="19"/>
    </location>
</feature>
<evidence type="ECO:0000256" key="11">
    <source>
        <dbReference type="SAM" id="SignalP"/>
    </source>
</evidence>
<evidence type="ECO:0000256" key="4">
    <source>
        <dbReference type="ARBA" id="ARBA00022525"/>
    </source>
</evidence>
<comment type="similarity">
    <text evidence="3">Belongs to the RBT5 family.</text>
</comment>
<protein>
    <recommendedName>
        <fullName evidence="12">CFEM domain-containing protein</fullName>
    </recommendedName>
</protein>
<proteinExistence type="inferred from homology"/>
<dbReference type="GO" id="GO:0005576">
    <property type="term" value="C:extracellular region"/>
    <property type="evidence" value="ECO:0007669"/>
    <property type="project" value="UniProtKB-SubCell"/>
</dbReference>
<evidence type="ECO:0000256" key="8">
    <source>
        <dbReference type="ARBA" id="ARBA00023288"/>
    </source>
</evidence>
<dbReference type="AlphaFoldDB" id="A0AA40BBF3"/>
<gene>
    <name evidence="13" type="ORF">B0H67DRAFT_639550</name>
</gene>
<evidence type="ECO:0000259" key="12">
    <source>
        <dbReference type="PROSITE" id="PS52012"/>
    </source>
</evidence>
<keyword evidence="4" id="KW-0964">Secreted</keyword>
<dbReference type="GO" id="GO:0098552">
    <property type="term" value="C:side of membrane"/>
    <property type="evidence" value="ECO:0007669"/>
    <property type="project" value="UniProtKB-KW"/>
</dbReference>
<keyword evidence="8" id="KW-0449">Lipoprotein</keyword>
<keyword evidence="14" id="KW-1185">Reference proteome</keyword>
<sequence>MKLSLVVHLIGGALSLAGAAVSQLSGCAAVAVTAIPTCAQSCYLDGAPTIGCAGLDFECQCSKQAALFAAIESCVAESCEASEYEKVIDGAAKVCECAVAGAIGGFQTVSGTVVPIYQTVGSFYPSGTVVPNPGSGSGSPPPTTASPPQATATTVTAGVGCQAASLGLVLSVVSAVLALAVL</sequence>